<dbReference type="SUPFAM" id="SSF46938">
    <property type="entry name" value="CRAL/TRIO N-terminal domain"/>
    <property type="match status" value="1"/>
</dbReference>
<feature type="region of interest" description="Disordered" evidence="1">
    <location>
        <begin position="21"/>
        <end position="51"/>
    </location>
</feature>
<dbReference type="InterPro" id="IPR036273">
    <property type="entry name" value="CRAL/TRIO_N_dom_sf"/>
</dbReference>
<proteinExistence type="predicted"/>
<dbReference type="AlphaFoldDB" id="A0AA36NJR9"/>
<dbReference type="Gene3D" id="3.40.525.10">
    <property type="entry name" value="CRAL-TRIO lipid binding domain"/>
    <property type="match status" value="1"/>
</dbReference>
<comment type="caution">
    <text evidence="2">The sequence shown here is derived from an EMBL/GenBank/DDBJ whole genome shotgun (WGS) entry which is preliminary data.</text>
</comment>
<reference evidence="2" key="1">
    <citation type="submission" date="2023-08" db="EMBL/GenBank/DDBJ databases">
        <authorList>
            <person name="Chen Y."/>
            <person name="Shah S."/>
            <person name="Dougan E. K."/>
            <person name="Thang M."/>
            <person name="Chan C."/>
        </authorList>
    </citation>
    <scope>NUCLEOTIDE SEQUENCE</scope>
</reference>
<dbReference type="InterPro" id="IPR036865">
    <property type="entry name" value="CRAL-TRIO_dom_sf"/>
</dbReference>
<evidence type="ECO:0000313" key="2">
    <source>
        <dbReference type="EMBL" id="CAJ1409972.1"/>
    </source>
</evidence>
<keyword evidence="3" id="KW-1185">Reference proteome</keyword>
<dbReference type="EMBL" id="CAUJNA010003797">
    <property type="protein sequence ID" value="CAJ1409972.1"/>
    <property type="molecule type" value="Genomic_DNA"/>
</dbReference>
<accession>A0AA36NJR9</accession>
<evidence type="ECO:0000256" key="1">
    <source>
        <dbReference type="SAM" id="MobiDB-lite"/>
    </source>
</evidence>
<name>A0AA36NJR9_9DINO</name>
<sequence>MWSCCRVEISGQEIIAADTQAYSSPSVASKVAERTPTTSGGDSFGDPSPLSVAEASKRQDFSLAKHESVNGSTITGGCSGSSIDSSLDLEAEQVPVLPEKAPVEEDQIILTSFKARMEKAKDSVEALRAKLQADIIKGRVAQNEAEARELGYYSTSTLMRYLCHTDGDVNKAFKEIKSTVEWRKHNLPPELFVQAL</sequence>
<gene>
    <name evidence="2" type="ORF">EVOR1521_LOCUS30930</name>
</gene>
<dbReference type="Proteomes" id="UP001178507">
    <property type="component" value="Unassembled WGS sequence"/>
</dbReference>
<evidence type="ECO:0000313" key="3">
    <source>
        <dbReference type="Proteomes" id="UP001178507"/>
    </source>
</evidence>
<protein>
    <submittedName>
        <fullName evidence="2">Uncharacterized protein</fullName>
    </submittedName>
</protein>
<organism evidence="2 3">
    <name type="scientific">Effrenium voratum</name>
    <dbReference type="NCBI Taxonomy" id="2562239"/>
    <lineage>
        <taxon>Eukaryota</taxon>
        <taxon>Sar</taxon>
        <taxon>Alveolata</taxon>
        <taxon>Dinophyceae</taxon>
        <taxon>Suessiales</taxon>
        <taxon>Symbiodiniaceae</taxon>
        <taxon>Effrenium</taxon>
    </lineage>
</organism>